<keyword evidence="1" id="KW-1133">Transmembrane helix</keyword>
<reference evidence="4" key="1">
    <citation type="submission" date="2007-10" db="EMBL/GenBank/DDBJ databases">
        <title>Genome sequence of Campylobacter concisus 13826 isolated from human feces.</title>
        <authorList>
            <person name="Fouts D.E."/>
            <person name="Mongodin E.F."/>
            <person name="Puiu D."/>
            <person name="Sebastian Y."/>
            <person name="Miller W.G."/>
            <person name="Mandrell R.E."/>
            <person name="On S."/>
            <person name="Nelson K.E."/>
        </authorList>
    </citation>
    <scope>NUCLEOTIDE SEQUENCE [LARGE SCALE GENOMIC DNA]</scope>
    <source>
        <strain evidence="4">13826</strain>
    </source>
</reference>
<evidence type="ECO:0000256" key="1">
    <source>
        <dbReference type="SAM" id="Phobius"/>
    </source>
</evidence>
<dbReference type="HOGENOM" id="CLU_2714782_0_0_7"/>
<keyword evidence="1" id="KW-0812">Transmembrane</keyword>
<feature type="transmembrane region" description="Helical" evidence="1">
    <location>
        <begin position="51"/>
        <end position="71"/>
    </location>
</feature>
<feature type="chain" id="PRO_5002716266" evidence="2">
    <location>
        <begin position="28"/>
        <end position="73"/>
    </location>
</feature>
<feature type="signal peptide" evidence="2">
    <location>
        <begin position="1"/>
        <end position="27"/>
    </location>
</feature>
<evidence type="ECO:0000256" key="2">
    <source>
        <dbReference type="SAM" id="SignalP"/>
    </source>
</evidence>
<keyword evidence="2" id="KW-0732">Signal</keyword>
<evidence type="ECO:0000313" key="4">
    <source>
        <dbReference type="Proteomes" id="UP000001121"/>
    </source>
</evidence>
<dbReference type="Proteomes" id="UP000001121">
    <property type="component" value="Chromosome"/>
</dbReference>
<dbReference type="KEGG" id="cco:CCC13826_1206"/>
<dbReference type="RefSeq" id="WP_012001728.1">
    <property type="nucleotide sequence ID" value="NC_009802.2"/>
</dbReference>
<name>A7ZDE0_CAMC1</name>
<dbReference type="EMBL" id="CP000792">
    <property type="protein sequence ID" value="EAT98677.1"/>
    <property type="molecule type" value="Genomic_DNA"/>
</dbReference>
<evidence type="ECO:0000313" key="3">
    <source>
        <dbReference type="EMBL" id="EAT98677.1"/>
    </source>
</evidence>
<keyword evidence="1" id="KW-0472">Membrane</keyword>
<gene>
    <name evidence="3" type="ORF">CCC13826_1206</name>
</gene>
<proteinExistence type="predicted"/>
<organism evidence="3 4">
    <name type="scientific">Campylobacter concisus (strain 13826)</name>
    <dbReference type="NCBI Taxonomy" id="360104"/>
    <lineage>
        <taxon>Bacteria</taxon>
        <taxon>Pseudomonadati</taxon>
        <taxon>Campylobacterota</taxon>
        <taxon>Epsilonproteobacteria</taxon>
        <taxon>Campylobacterales</taxon>
        <taxon>Campylobacteraceae</taxon>
        <taxon>Campylobacter</taxon>
    </lineage>
</organism>
<dbReference type="AlphaFoldDB" id="A7ZDE0"/>
<protein>
    <submittedName>
        <fullName evidence="3">Uncharacterized protein</fullName>
    </submittedName>
</protein>
<accession>A7ZDE0</accession>
<sequence>MKFLVSAKSKVLAGVAAVSALSSNALAAGLTMGTNGTVTGDIDPAPFTSMAIAVVTFVALVYAIKAGIRLLGR</sequence>